<name>A0A974DJY4_XENLA</name>
<proteinExistence type="predicted"/>
<dbReference type="AlphaFoldDB" id="A0A974DJY4"/>
<evidence type="ECO:0000313" key="1">
    <source>
        <dbReference type="EMBL" id="OCT93344.1"/>
    </source>
</evidence>
<sequence>MTVINLIDRAEYDRAVNPLGWHSFTFPLNLTVNVRGCSLQQQKGSEVDTLLNTGISSTLSKTLSKSLLLRLPHSFISLKILEITY</sequence>
<evidence type="ECO:0000313" key="2">
    <source>
        <dbReference type="Proteomes" id="UP000694892"/>
    </source>
</evidence>
<protein>
    <submittedName>
        <fullName evidence="1">Uncharacterized protein</fullName>
    </submittedName>
</protein>
<reference evidence="2" key="1">
    <citation type="journal article" date="2016" name="Nature">
        <title>Genome evolution in the allotetraploid frog Xenopus laevis.</title>
        <authorList>
            <person name="Session A.M."/>
            <person name="Uno Y."/>
            <person name="Kwon T."/>
            <person name="Chapman J.A."/>
            <person name="Toyoda A."/>
            <person name="Takahashi S."/>
            <person name="Fukui A."/>
            <person name="Hikosaka A."/>
            <person name="Suzuki A."/>
            <person name="Kondo M."/>
            <person name="van Heeringen S.J."/>
            <person name="Quigley I."/>
            <person name="Heinz S."/>
            <person name="Ogino H."/>
            <person name="Ochi H."/>
            <person name="Hellsten U."/>
            <person name="Lyons J.B."/>
            <person name="Simakov O."/>
            <person name="Putnam N."/>
            <person name="Stites J."/>
            <person name="Kuroki Y."/>
            <person name="Tanaka T."/>
            <person name="Michiue T."/>
            <person name="Watanabe M."/>
            <person name="Bogdanovic O."/>
            <person name="Lister R."/>
            <person name="Georgiou G."/>
            <person name="Paranjpe S.S."/>
            <person name="van Kruijsbergen I."/>
            <person name="Shu S."/>
            <person name="Carlson J."/>
            <person name="Kinoshita T."/>
            <person name="Ohta Y."/>
            <person name="Mawaribuchi S."/>
            <person name="Jenkins J."/>
            <person name="Grimwood J."/>
            <person name="Schmutz J."/>
            <person name="Mitros T."/>
            <person name="Mozaffari S.V."/>
            <person name="Suzuki Y."/>
            <person name="Haramoto Y."/>
            <person name="Yamamoto T.S."/>
            <person name="Takagi C."/>
            <person name="Heald R."/>
            <person name="Miller K."/>
            <person name="Haudenschild C."/>
            <person name="Kitzman J."/>
            <person name="Nakayama T."/>
            <person name="Izutsu Y."/>
            <person name="Robert J."/>
            <person name="Fortriede J."/>
            <person name="Burns K."/>
            <person name="Lotay V."/>
            <person name="Karimi K."/>
            <person name="Yasuoka Y."/>
            <person name="Dichmann D.S."/>
            <person name="Flajnik M.F."/>
            <person name="Houston D.W."/>
            <person name="Shendure J."/>
            <person name="DuPasquier L."/>
            <person name="Vize P.D."/>
            <person name="Zorn A.M."/>
            <person name="Ito M."/>
            <person name="Marcotte E.M."/>
            <person name="Wallingford J.B."/>
            <person name="Ito Y."/>
            <person name="Asashima M."/>
            <person name="Ueno N."/>
            <person name="Matsuda Y."/>
            <person name="Veenstra G.J."/>
            <person name="Fujiyama A."/>
            <person name="Harland R.M."/>
            <person name="Taira M."/>
            <person name="Rokhsar D.S."/>
        </authorList>
    </citation>
    <scope>NUCLEOTIDE SEQUENCE [LARGE SCALE GENOMIC DNA]</scope>
    <source>
        <strain evidence="2">J</strain>
    </source>
</reference>
<dbReference type="EMBL" id="CM004469">
    <property type="protein sequence ID" value="OCT93344.1"/>
    <property type="molecule type" value="Genomic_DNA"/>
</dbReference>
<accession>A0A974DJY4</accession>
<organism evidence="1 2">
    <name type="scientific">Xenopus laevis</name>
    <name type="common">African clawed frog</name>
    <dbReference type="NCBI Taxonomy" id="8355"/>
    <lineage>
        <taxon>Eukaryota</taxon>
        <taxon>Metazoa</taxon>
        <taxon>Chordata</taxon>
        <taxon>Craniata</taxon>
        <taxon>Vertebrata</taxon>
        <taxon>Euteleostomi</taxon>
        <taxon>Amphibia</taxon>
        <taxon>Batrachia</taxon>
        <taxon>Anura</taxon>
        <taxon>Pipoidea</taxon>
        <taxon>Pipidae</taxon>
        <taxon>Xenopodinae</taxon>
        <taxon>Xenopus</taxon>
        <taxon>Xenopus</taxon>
    </lineage>
</organism>
<dbReference type="Proteomes" id="UP000694892">
    <property type="component" value="Chromosome 2S"/>
</dbReference>
<gene>
    <name evidence="1" type="ORF">XELAEV_18016413mg</name>
</gene>